<comment type="caution">
    <text evidence="3">The sequence shown here is derived from an EMBL/GenBank/DDBJ whole genome shotgun (WGS) entry which is preliminary data.</text>
</comment>
<dbReference type="SUPFAM" id="SSF55729">
    <property type="entry name" value="Acyl-CoA N-acyltransferases (Nat)"/>
    <property type="match status" value="1"/>
</dbReference>
<dbReference type="AlphaFoldDB" id="A0A563E513"/>
<dbReference type="GO" id="GO:0008080">
    <property type="term" value="F:N-acetyltransferase activity"/>
    <property type="evidence" value="ECO:0007669"/>
    <property type="project" value="InterPro"/>
</dbReference>
<accession>A0A563E513</accession>
<dbReference type="Pfam" id="PF00583">
    <property type="entry name" value="Acetyltransf_1"/>
    <property type="match status" value="1"/>
</dbReference>
<organism evidence="3 4">
    <name type="scientific">Leekyejoonella antrihumi</name>
    <dbReference type="NCBI Taxonomy" id="1660198"/>
    <lineage>
        <taxon>Bacteria</taxon>
        <taxon>Bacillati</taxon>
        <taxon>Actinomycetota</taxon>
        <taxon>Actinomycetes</taxon>
        <taxon>Micrococcales</taxon>
        <taxon>Dermacoccaceae</taxon>
        <taxon>Leekyejoonella</taxon>
    </lineage>
</organism>
<keyword evidence="4" id="KW-1185">Reference proteome</keyword>
<gene>
    <name evidence="3" type="ORF">FGL98_05415</name>
</gene>
<dbReference type="PANTHER" id="PTHR13947:SF37">
    <property type="entry name" value="LD18367P"/>
    <property type="match status" value="1"/>
</dbReference>
<protein>
    <submittedName>
        <fullName evidence="3">GNAT family N-acetyltransferase</fullName>
    </submittedName>
</protein>
<dbReference type="InterPro" id="IPR016181">
    <property type="entry name" value="Acyl_CoA_acyltransferase"/>
</dbReference>
<feature type="domain" description="N-acetyltransferase" evidence="2">
    <location>
        <begin position="10"/>
        <end position="167"/>
    </location>
</feature>
<dbReference type="Gene3D" id="3.40.630.30">
    <property type="match status" value="1"/>
</dbReference>
<dbReference type="EMBL" id="VCQV01000005">
    <property type="protein sequence ID" value="TWP37648.1"/>
    <property type="molecule type" value="Genomic_DNA"/>
</dbReference>
<dbReference type="PANTHER" id="PTHR13947">
    <property type="entry name" value="GNAT FAMILY N-ACETYLTRANSFERASE"/>
    <property type="match status" value="1"/>
</dbReference>
<keyword evidence="1 3" id="KW-0808">Transferase</keyword>
<dbReference type="InterPro" id="IPR050769">
    <property type="entry name" value="NAT_camello-type"/>
</dbReference>
<dbReference type="InterPro" id="IPR000182">
    <property type="entry name" value="GNAT_dom"/>
</dbReference>
<dbReference type="RefSeq" id="WP_146315715.1">
    <property type="nucleotide sequence ID" value="NZ_VCQV01000005.1"/>
</dbReference>
<evidence type="ECO:0000313" key="4">
    <source>
        <dbReference type="Proteomes" id="UP000320244"/>
    </source>
</evidence>
<dbReference type="OrthoDB" id="5243635at2"/>
<name>A0A563E513_9MICO</name>
<reference evidence="3 4" key="1">
    <citation type="submission" date="2019-05" db="EMBL/GenBank/DDBJ databases">
        <authorList>
            <person name="Lee S.D."/>
        </authorList>
    </citation>
    <scope>NUCLEOTIDE SEQUENCE [LARGE SCALE GENOMIC DNA]</scope>
    <source>
        <strain evidence="3 4">C5-26</strain>
    </source>
</reference>
<evidence type="ECO:0000256" key="1">
    <source>
        <dbReference type="ARBA" id="ARBA00022679"/>
    </source>
</evidence>
<evidence type="ECO:0000313" key="3">
    <source>
        <dbReference type="EMBL" id="TWP37648.1"/>
    </source>
</evidence>
<dbReference type="PROSITE" id="PS51186">
    <property type="entry name" value="GNAT"/>
    <property type="match status" value="1"/>
</dbReference>
<dbReference type="CDD" id="cd04301">
    <property type="entry name" value="NAT_SF"/>
    <property type="match status" value="1"/>
</dbReference>
<reference evidence="3 4" key="2">
    <citation type="submission" date="2019-08" db="EMBL/GenBank/DDBJ databases">
        <title>Jejuicoccus antrihumi gen. nov., sp. nov., a new member of the family Dermacoccaceae isolated from a cave.</title>
        <authorList>
            <person name="Schumann P."/>
            <person name="Kim I.S."/>
        </authorList>
    </citation>
    <scope>NUCLEOTIDE SEQUENCE [LARGE SCALE GENOMIC DNA]</scope>
    <source>
        <strain evidence="3 4">C5-26</strain>
    </source>
</reference>
<sequence>MSGDQTPSVVTTRTATGDDLHAVLEVGHRTWPPTYVPIAGKDYVAMGLAKWWTADATIPPIRAGRVTVAELEGDVVGVAVVGPLDGALALWKLYVMPECQGHGVGARLMRAVIDKALADGYDQVVLSHLAGNVGAAAFYKKFGFEFVRQEEGGSGMPDNVWLRLQLGGKK</sequence>
<evidence type="ECO:0000259" key="2">
    <source>
        <dbReference type="PROSITE" id="PS51186"/>
    </source>
</evidence>
<dbReference type="Proteomes" id="UP000320244">
    <property type="component" value="Unassembled WGS sequence"/>
</dbReference>
<proteinExistence type="predicted"/>